<dbReference type="Proteomes" id="UP000475249">
    <property type="component" value="Unassembled WGS sequence"/>
</dbReference>
<feature type="chain" id="PRO_5027015805" description="MG2 domain-containing protein" evidence="1">
    <location>
        <begin position="25"/>
        <end position="806"/>
    </location>
</feature>
<accession>A0A6L9E9U0</accession>
<proteinExistence type="predicted"/>
<feature type="signal peptide" evidence="1">
    <location>
        <begin position="1"/>
        <end position="24"/>
    </location>
</feature>
<evidence type="ECO:0000256" key="1">
    <source>
        <dbReference type="SAM" id="SignalP"/>
    </source>
</evidence>
<name>A0A6L9E9U0_9FLAO</name>
<evidence type="ECO:0008006" key="4">
    <source>
        <dbReference type="Google" id="ProtNLM"/>
    </source>
</evidence>
<reference evidence="2 3" key="1">
    <citation type="submission" date="2020-01" db="EMBL/GenBank/DDBJ databases">
        <title>Bacteria diversity of Porities sp.</title>
        <authorList>
            <person name="Wang G."/>
        </authorList>
    </citation>
    <scope>NUCLEOTIDE SEQUENCE [LARGE SCALE GENOMIC DNA]</scope>
    <source>
        <strain evidence="2 3">R33</strain>
    </source>
</reference>
<keyword evidence="1" id="KW-0732">Signal</keyword>
<evidence type="ECO:0000313" key="3">
    <source>
        <dbReference type="Proteomes" id="UP000475249"/>
    </source>
</evidence>
<organism evidence="2 3">
    <name type="scientific">Poritiphilus flavus</name>
    <dbReference type="NCBI Taxonomy" id="2697053"/>
    <lineage>
        <taxon>Bacteria</taxon>
        <taxon>Pseudomonadati</taxon>
        <taxon>Bacteroidota</taxon>
        <taxon>Flavobacteriia</taxon>
        <taxon>Flavobacteriales</taxon>
        <taxon>Flavobacteriaceae</taxon>
        <taxon>Poritiphilus</taxon>
    </lineage>
</organism>
<protein>
    <recommendedName>
        <fullName evidence="4">MG2 domain-containing protein</fullName>
    </recommendedName>
</protein>
<keyword evidence="3" id="KW-1185">Reference proteome</keyword>
<gene>
    <name evidence="2" type="ORF">GTQ38_04970</name>
</gene>
<sequence>MKKNCLRSYVLILLITITVNFVNAQQSGEEEGVGQAVSEYFKLPRESIFLHLNKSKYVVGEDLWFKGYVYNRQTDLPFVETANVHVGLYDSIGKQLTKKLFRADDGYLKGSIAIDSTYTGGTYYIKATTSWMKNFSEDDSYVQPIQVLDSSYEIPVKTALREESEVHFLPEGGHLVDGVSTVVGVKAIDSRGLGIPIVKGIIEDDMGEQVIQFTSSHLGIGKFIFVPNKKISYKARVKFADGQEKEFSLPEIKDQGLVLRLTNGPGQSKVVFSVATNEATRSLLSGQTFFALIHSDGIVQRMEFDFKDKVSRVFSLDRDLLPKGINTITVFNGRSEPVAERLFYNQAETTAGKMKIELLSTEPDSLKFRLKIPVNVEEKANLSISVLPRSTFSYDHQANILSTFYLQPYIKGVIEDPSYYFSEITSKKLHELDALLLTQGWSRYSWNDMLWNPPKQTEIFEKGVHMRLAIPEQSKDAASRILVHRTRNHEEQTFDVPEEKDELVISNIFAERGESIYLSAVGKKGKLQKPGVYASILDRSVEDKLTVFPSYPSRALEEVKIATDVKSDELISEEKVIVLDEVTVEEERLVNDPKTNVNIPAFLRSRVVSIDQNKAISFPMVLDIIRTRYRVVPWPEGVSITSYRDGRSPIIYLDGVQIFDNNWIKNMPTTQLESYYFDRLASREGVRAARGEVIYLYTRRGEELSLGRGKAVPNNAFEFVVDKGFEPDKAYYNPKYSSYYDDAFEYFGVIHWLPDLETNEKGEVTFSIPNRGIKNISLFIEGMGDKGTLWSATQDPDTSFKGLERR</sequence>
<evidence type="ECO:0000313" key="2">
    <source>
        <dbReference type="EMBL" id="NAS11341.1"/>
    </source>
</evidence>
<dbReference type="AlphaFoldDB" id="A0A6L9E9U0"/>
<comment type="caution">
    <text evidence="2">The sequence shown here is derived from an EMBL/GenBank/DDBJ whole genome shotgun (WGS) entry which is preliminary data.</text>
</comment>
<dbReference type="EMBL" id="WXYO01000002">
    <property type="protein sequence ID" value="NAS11341.1"/>
    <property type="molecule type" value="Genomic_DNA"/>
</dbReference>
<dbReference type="RefSeq" id="WP_161434376.1">
    <property type="nucleotide sequence ID" value="NZ_WXYO01000002.1"/>
</dbReference>
<dbReference type="Gene3D" id="2.60.40.1930">
    <property type="match status" value="1"/>
</dbReference>